<keyword evidence="4" id="KW-0804">Transcription</keyword>
<dbReference type="InterPro" id="IPR044808">
    <property type="entry name" value="ERF_plant"/>
</dbReference>
<dbReference type="GO" id="GO:0003700">
    <property type="term" value="F:DNA-binding transcription factor activity"/>
    <property type="evidence" value="ECO:0007669"/>
    <property type="project" value="InterPro"/>
</dbReference>
<dbReference type="SUPFAM" id="SSF54171">
    <property type="entry name" value="DNA-binding domain"/>
    <property type="match status" value="1"/>
</dbReference>
<feature type="region of interest" description="Disordered" evidence="6">
    <location>
        <begin position="43"/>
        <end position="146"/>
    </location>
</feature>
<dbReference type="HOGENOM" id="CLU_058713_0_1_1"/>
<dbReference type="Pfam" id="PF00847">
    <property type="entry name" value="AP2"/>
    <property type="match status" value="1"/>
</dbReference>
<evidence type="ECO:0000256" key="5">
    <source>
        <dbReference type="ARBA" id="ARBA00023242"/>
    </source>
</evidence>
<evidence type="ECO:0000256" key="2">
    <source>
        <dbReference type="ARBA" id="ARBA00023015"/>
    </source>
</evidence>
<dbReference type="FunFam" id="3.30.730.10:FF:000001">
    <property type="entry name" value="Ethylene-responsive transcription factor 2"/>
    <property type="match status" value="1"/>
</dbReference>
<dbReference type="CDD" id="cd00018">
    <property type="entry name" value="AP2"/>
    <property type="match status" value="1"/>
</dbReference>
<evidence type="ECO:0000256" key="3">
    <source>
        <dbReference type="ARBA" id="ARBA00023125"/>
    </source>
</evidence>
<dbReference type="GO" id="GO:0003677">
    <property type="term" value="F:DNA binding"/>
    <property type="evidence" value="ECO:0007669"/>
    <property type="project" value="UniProtKB-KW"/>
</dbReference>
<gene>
    <name evidence="8" type="ORF">AMTR_s00111p00113030</name>
</gene>
<evidence type="ECO:0000313" key="8">
    <source>
        <dbReference type="EMBL" id="ERN00223.1"/>
    </source>
</evidence>
<evidence type="ECO:0000256" key="4">
    <source>
        <dbReference type="ARBA" id="ARBA00023163"/>
    </source>
</evidence>
<dbReference type="SMART" id="SM00380">
    <property type="entry name" value="AP2"/>
    <property type="match status" value="1"/>
</dbReference>
<dbReference type="Gramene" id="ERN00223">
    <property type="protein sequence ID" value="ERN00223"/>
    <property type="gene ID" value="AMTR_s00111p00113030"/>
</dbReference>
<proteinExistence type="predicted"/>
<reference evidence="9" key="1">
    <citation type="journal article" date="2013" name="Science">
        <title>The Amborella genome and the evolution of flowering plants.</title>
        <authorList>
            <consortium name="Amborella Genome Project"/>
        </authorList>
    </citation>
    <scope>NUCLEOTIDE SEQUENCE [LARGE SCALE GENOMIC DNA]</scope>
</reference>
<dbReference type="OrthoDB" id="552345at2759"/>
<dbReference type="eggNOG" id="ENOG502RXE3">
    <property type="taxonomic scope" value="Eukaryota"/>
</dbReference>
<dbReference type="GO" id="GO:0005634">
    <property type="term" value="C:nucleus"/>
    <property type="evidence" value="ECO:0007669"/>
    <property type="project" value="UniProtKB-SubCell"/>
</dbReference>
<keyword evidence="2" id="KW-0805">Transcription regulation</keyword>
<dbReference type="PRINTS" id="PR00367">
    <property type="entry name" value="ETHRSPELEMNT"/>
</dbReference>
<name>W1NX51_AMBTC</name>
<dbReference type="GO" id="GO:0009873">
    <property type="term" value="P:ethylene-activated signaling pathway"/>
    <property type="evidence" value="ECO:0007669"/>
    <property type="project" value="InterPro"/>
</dbReference>
<comment type="subcellular location">
    <subcellularLocation>
        <location evidence="1">Nucleus</location>
    </subcellularLocation>
</comment>
<dbReference type="PANTHER" id="PTHR31190:SF374">
    <property type="entry name" value="AP2_ERF DOMAIN-CONTAINING PROTEIN"/>
    <property type="match status" value="1"/>
</dbReference>
<dbReference type="InterPro" id="IPR001471">
    <property type="entry name" value="AP2/ERF_dom"/>
</dbReference>
<dbReference type="EMBL" id="KI394940">
    <property type="protein sequence ID" value="ERN00223.1"/>
    <property type="molecule type" value="Genomic_DNA"/>
</dbReference>
<keyword evidence="3" id="KW-0238">DNA-binding</keyword>
<keyword evidence="9" id="KW-1185">Reference proteome</keyword>
<organism evidence="8 9">
    <name type="scientific">Amborella trichopoda</name>
    <dbReference type="NCBI Taxonomy" id="13333"/>
    <lineage>
        <taxon>Eukaryota</taxon>
        <taxon>Viridiplantae</taxon>
        <taxon>Streptophyta</taxon>
        <taxon>Embryophyta</taxon>
        <taxon>Tracheophyta</taxon>
        <taxon>Spermatophyta</taxon>
        <taxon>Magnoliopsida</taxon>
        <taxon>Amborellales</taxon>
        <taxon>Amborellaceae</taxon>
        <taxon>Amborella</taxon>
    </lineage>
</organism>
<dbReference type="InterPro" id="IPR036955">
    <property type="entry name" value="AP2/ERF_dom_sf"/>
</dbReference>
<dbReference type="PANTHER" id="PTHR31190">
    <property type="entry name" value="DNA-BINDING DOMAIN"/>
    <property type="match status" value="1"/>
</dbReference>
<dbReference type="Gene3D" id="3.30.730.10">
    <property type="entry name" value="AP2/ERF domain"/>
    <property type="match status" value="1"/>
</dbReference>
<dbReference type="Proteomes" id="UP000017836">
    <property type="component" value="Unassembled WGS sequence"/>
</dbReference>
<dbReference type="AlphaFoldDB" id="W1NX51"/>
<evidence type="ECO:0000259" key="7">
    <source>
        <dbReference type="PROSITE" id="PS51032"/>
    </source>
</evidence>
<feature type="compositionally biased region" description="Basic and acidic residues" evidence="6">
    <location>
        <begin position="46"/>
        <end position="69"/>
    </location>
</feature>
<accession>W1NX51</accession>
<feature type="domain" description="AP2/ERF" evidence="7">
    <location>
        <begin position="142"/>
        <end position="200"/>
    </location>
</feature>
<evidence type="ECO:0000313" key="9">
    <source>
        <dbReference type="Proteomes" id="UP000017836"/>
    </source>
</evidence>
<evidence type="ECO:0000256" key="1">
    <source>
        <dbReference type="ARBA" id="ARBA00004123"/>
    </source>
</evidence>
<protein>
    <recommendedName>
        <fullName evidence="7">AP2/ERF domain-containing protein</fullName>
    </recommendedName>
</protein>
<sequence>MEAFQSSSVLDLIREHLLGDFAIDELFEALDSNKTNLSLEIGSESTVHEEKTSGLEDMTSKSRINKEKTSNLTPLITESRETGLPPPHNSSPSISRRPSLTLALPPAQPLDLTPTGRNTRPDKFSGEKSAGITGSSSDSKKHYRGVRQRPWGKFAAEIRDPNKQGARVWLGTFDTAIEAARAYDQAAFRLRGSRAILNFPLEAGRNPNGNPKGVAEEAAITSQNPNGASKGAQIVAGEASVAGRNPNGEERKRMREETVHNTCLKVPKMESDESIHNMCMKRSPENWLETRPESGFTAPPLTPSNWWDCGELKGIFEVPPLSPHSPFGYSQVLVS</sequence>
<dbReference type="PROSITE" id="PS51032">
    <property type="entry name" value="AP2_ERF"/>
    <property type="match status" value="1"/>
</dbReference>
<dbReference type="InterPro" id="IPR016177">
    <property type="entry name" value="DNA-bd_dom_sf"/>
</dbReference>
<keyword evidence="5" id="KW-0539">Nucleus</keyword>
<evidence type="ECO:0000256" key="6">
    <source>
        <dbReference type="SAM" id="MobiDB-lite"/>
    </source>
</evidence>
<dbReference type="KEGG" id="atr:18428270"/>